<evidence type="ECO:0000313" key="2">
    <source>
        <dbReference type="Proteomes" id="UP000032568"/>
    </source>
</evidence>
<dbReference type="InterPro" id="IPR051200">
    <property type="entry name" value="Host-pathogen_enzymatic-act"/>
</dbReference>
<dbReference type="InterPro" id="IPR036909">
    <property type="entry name" value="Cyt_c-like_dom_sf"/>
</dbReference>
<dbReference type="KEGG" id="tact:SG35_030650"/>
<reference evidence="1 2" key="2">
    <citation type="journal article" date="2022" name="Mar. Drugs">
        <title>Bioassay-Guided Fractionation Leads to the Detection of Cholic Acid Generated by the Rare Thalassomonas sp.</title>
        <authorList>
            <person name="Pheiffer F."/>
            <person name="Schneider Y.K."/>
            <person name="Hansen E.H."/>
            <person name="Andersen J.H."/>
            <person name="Isaksson J."/>
            <person name="Busche T."/>
            <person name="R C."/>
            <person name="Kalinowski J."/>
            <person name="Zyl L.V."/>
            <person name="Trindade M."/>
        </authorList>
    </citation>
    <scope>NUCLEOTIDE SEQUENCE [LARGE SCALE GENOMIC DNA]</scope>
    <source>
        <strain evidence="1 2">A5K-106</strain>
    </source>
</reference>
<accession>A0AAF0C728</accession>
<dbReference type="PANTHER" id="PTHR47197:SF3">
    <property type="entry name" value="DIHYDRO-HEME D1 DEHYDROGENASE"/>
    <property type="match status" value="1"/>
</dbReference>
<protein>
    <recommendedName>
        <fullName evidence="3">Cytochrome c domain-containing protein</fullName>
    </recommendedName>
</protein>
<dbReference type="SUPFAM" id="SSF75011">
    <property type="entry name" value="3-carboxy-cis,cis-mucoante lactonizing enzyme"/>
    <property type="match status" value="1"/>
</dbReference>
<evidence type="ECO:0008006" key="3">
    <source>
        <dbReference type="Google" id="ProtNLM"/>
    </source>
</evidence>
<dbReference type="GO" id="GO:0020037">
    <property type="term" value="F:heme binding"/>
    <property type="evidence" value="ECO:0007669"/>
    <property type="project" value="InterPro"/>
</dbReference>
<dbReference type="SUPFAM" id="SSF50952">
    <property type="entry name" value="Soluble quinoprotein glucose dehydrogenase"/>
    <property type="match status" value="1"/>
</dbReference>
<dbReference type="Gene3D" id="1.10.760.10">
    <property type="entry name" value="Cytochrome c-like domain"/>
    <property type="match status" value="1"/>
</dbReference>
<dbReference type="GO" id="GO:0009055">
    <property type="term" value="F:electron transfer activity"/>
    <property type="evidence" value="ECO:0007669"/>
    <property type="project" value="InterPro"/>
</dbReference>
<dbReference type="InterPro" id="IPR015943">
    <property type="entry name" value="WD40/YVTN_repeat-like_dom_sf"/>
</dbReference>
<organism evidence="1 2">
    <name type="scientific">Thalassomonas actiniarum</name>
    <dbReference type="NCBI Taxonomy" id="485447"/>
    <lineage>
        <taxon>Bacteria</taxon>
        <taxon>Pseudomonadati</taxon>
        <taxon>Pseudomonadota</taxon>
        <taxon>Gammaproteobacteria</taxon>
        <taxon>Alteromonadales</taxon>
        <taxon>Colwelliaceae</taxon>
        <taxon>Thalassomonas</taxon>
    </lineage>
</organism>
<dbReference type="Proteomes" id="UP000032568">
    <property type="component" value="Chromosome pTact"/>
</dbReference>
<name>A0AAF0C728_9GAMM</name>
<gene>
    <name evidence="1" type="ORF">SG35_030650</name>
</gene>
<sequence>MKGEKAGTAGDVKNESSYVLFESGQVRPMAISADGSRLFAVNTPDNHLEIFDVTDKGLSHVTSVPVGMEPVAVAVKSESEVWVVNHLSDSVSIVDLSLPVPAVKKTLLVGDEPRDIVFAGPNKDKAFITAAHRGQNAPFDPQLQTPGVGRADVWVFDSTKLGDDLGGTPQTIINLFSDTPRALAVSPDGSRVYAAAFQSGNQTTTLKAEMLKGGLDKAAPHVDIKGNEQPKTGLIVKYVDGNWVDNGDPLTKAAPKTWNDRVRFSLPDKDVFVIDAMAKTPKEIESISHVGTTLFNMVVNPKSGNVYVSNTDARNHVRFASSGDRSDTLRGHFVENQITLISGDKVKPLNLNKHITSYNEKLGTKAENYSSLSQPMEMVISKDGAKLYVAAYGSSKIGVFNTKQLEDDSFVPNGDDYIKLTGGGPSGIILDEGRNKLYTLTRFDNAIAEVNLATGKETAKVFLPNPEPESVTKGRPFLYDAALTSSRGDSACGSCHTFGDMDHLAWDLGDPDAAVAESPNTYLGVGPKSEIKDFFHPMKGPMVTQSLRGLPGQGPMHWRGDRTGASRDEDETIEEQAFEDFNIAFVDLQGRAEELTEEEMQQLTDFAMQLEYPPNPIRALDNSLTEKQHAGFKEYNIGAQIDQGIVDCNTCHQIDPAAKRYGTVGLMNMSVADTGRAEDFKIPHLRALYQKVGMFGSTGDAENGEEHKGEQIRGFGFNHDGASQTVYEVLSEDIFEFNSEEEKRNVELFSYMINSKLNPIVGQQITLNKGNYADKPVQERIDLLVSRAKIEKPVPECDLIVKGVIGGEARGGLMQSNGLFKLDSMSDSLISDKKLRKLAKQDGNHLTYTCVPPGSGQRMGIDRNEDGHFDRDEVARVAKAGSAK</sequence>
<dbReference type="Gene3D" id="2.130.10.10">
    <property type="entry name" value="YVTN repeat-like/Quinoprotein amine dehydrogenase"/>
    <property type="match status" value="2"/>
</dbReference>
<dbReference type="Pfam" id="PF10282">
    <property type="entry name" value="Lactonase"/>
    <property type="match status" value="1"/>
</dbReference>
<reference evidence="1 2" key="1">
    <citation type="journal article" date="2015" name="Genome Announc.">
        <title>Draft Genome Sequences of Marine Isolates of Thalassomonas viridans and Thalassomonas actiniarum.</title>
        <authorList>
            <person name="Olonade I."/>
            <person name="van Zyl L.J."/>
            <person name="Trindade M."/>
        </authorList>
    </citation>
    <scope>NUCLEOTIDE SEQUENCE [LARGE SCALE GENOMIC DNA]</scope>
    <source>
        <strain evidence="1 2">A5K-106</strain>
    </source>
</reference>
<dbReference type="InterPro" id="IPR019405">
    <property type="entry name" value="Lactonase_7-beta_prop"/>
</dbReference>
<dbReference type="EMBL" id="CP059736">
    <property type="protein sequence ID" value="WDE02730.1"/>
    <property type="molecule type" value="Genomic_DNA"/>
</dbReference>
<keyword evidence="2" id="KW-1185">Reference proteome</keyword>
<evidence type="ECO:0000313" key="1">
    <source>
        <dbReference type="EMBL" id="WDE02730.1"/>
    </source>
</evidence>
<proteinExistence type="predicted"/>
<dbReference type="PANTHER" id="PTHR47197">
    <property type="entry name" value="PROTEIN NIRF"/>
    <property type="match status" value="1"/>
</dbReference>
<dbReference type="SUPFAM" id="SSF46626">
    <property type="entry name" value="Cytochrome c"/>
    <property type="match status" value="1"/>
</dbReference>
<dbReference type="InterPro" id="IPR011041">
    <property type="entry name" value="Quinoprot_gluc/sorb_DH_b-prop"/>
</dbReference>
<dbReference type="AlphaFoldDB" id="A0AAF0C728"/>